<dbReference type="EMBL" id="JBHSMJ010000011">
    <property type="protein sequence ID" value="MFC5448767.1"/>
    <property type="molecule type" value="Genomic_DNA"/>
</dbReference>
<keyword evidence="2" id="KW-0032">Aminotransferase</keyword>
<dbReference type="PANTHER" id="PTHR30244:SF34">
    <property type="entry name" value="DTDP-4-AMINO-4,6-DIDEOXYGALACTOSE TRANSAMINASE"/>
    <property type="match status" value="1"/>
</dbReference>
<evidence type="ECO:0000313" key="3">
    <source>
        <dbReference type="Proteomes" id="UP001596044"/>
    </source>
</evidence>
<protein>
    <submittedName>
        <fullName evidence="2">DegT/DnrJ/EryC1/StrS family aminotransferase</fullName>
    </submittedName>
</protein>
<name>A0ABW0K6Y0_9BACL</name>
<dbReference type="Proteomes" id="UP001596044">
    <property type="component" value="Unassembled WGS sequence"/>
</dbReference>
<organism evidence="2 3">
    <name type="scientific">Paenibacillus aestuarii</name>
    <dbReference type="NCBI Taxonomy" id="516965"/>
    <lineage>
        <taxon>Bacteria</taxon>
        <taxon>Bacillati</taxon>
        <taxon>Bacillota</taxon>
        <taxon>Bacilli</taxon>
        <taxon>Bacillales</taxon>
        <taxon>Paenibacillaceae</taxon>
        <taxon>Paenibacillus</taxon>
    </lineage>
</organism>
<dbReference type="InterPro" id="IPR015421">
    <property type="entry name" value="PyrdxlP-dep_Trfase_major"/>
</dbReference>
<accession>A0ABW0K6Y0</accession>
<comment type="caution">
    <text evidence="2">The sequence shown here is derived from an EMBL/GenBank/DDBJ whole genome shotgun (WGS) entry which is preliminary data.</text>
</comment>
<dbReference type="CDD" id="cd00616">
    <property type="entry name" value="AHBA_syn"/>
    <property type="match status" value="1"/>
</dbReference>
<sequence length="376" mass="42059">MTERIPVSGPSITQKEIDYVTDAVTNAWYENANVYNNKFERAFSEYIGVKYAISLPSCTSAIHLSLLALGIGPGDEVIVPDITWIATAAPISYVGATPVFADIDQKSWCLSARSFEENITEKTKAVITVDLYGNMPDMDEIREIAGKYNIAVIEDAAEALGSEYKGRKAGSLGDTGVFSFHGSKTLTTGEGGMLVTDREDIYNRCLFLRDHGRKPSDKMFWNTEVGYKYKMSSMQAALGLAQLERVEDLVDRKREIYSWYADELGGDQHFLLNSEDSSVKNSYWMITVILDQEIGIEKEALIESLAKDRIDTRPFFYPLSSLPAYREINSPQKGIITNKVAYTISPLGINLPSGLNLNRDQVRYVCEKLKNVIKCR</sequence>
<dbReference type="InterPro" id="IPR000653">
    <property type="entry name" value="DegT/StrS_aminotransferase"/>
</dbReference>
<comment type="similarity">
    <text evidence="1">Belongs to the DegT/DnrJ/EryC1 family.</text>
</comment>
<dbReference type="Gene3D" id="3.90.1150.10">
    <property type="entry name" value="Aspartate Aminotransferase, domain 1"/>
    <property type="match status" value="1"/>
</dbReference>
<gene>
    <name evidence="2" type="ORF">ACFPOG_10870</name>
</gene>
<dbReference type="InterPro" id="IPR015422">
    <property type="entry name" value="PyrdxlP-dep_Trfase_small"/>
</dbReference>
<dbReference type="RefSeq" id="WP_270884577.1">
    <property type="nucleotide sequence ID" value="NZ_JAQFVF010000072.1"/>
</dbReference>
<dbReference type="PIRSF" id="PIRSF000390">
    <property type="entry name" value="PLP_StrS"/>
    <property type="match status" value="1"/>
</dbReference>
<proteinExistence type="inferred from homology"/>
<evidence type="ECO:0000256" key="1">
    <source>
        <dbReference type="RuleBase" id="RU004508"/>
    </source>
</evidence>
<dbReference type="PANTHER" id="PTHR30244">
    <property type="entry name" value="TRANSAMINASE"/>
    <property type="match status" value="1"/>
</dbReference>
<keyword evidence="1" id="KW-0663">Pyridoxal phosphate</keyword>
<evidence type="ECO:0000313" key="2">
    <source>
        <dbReference type="EMBL" id="MFC5448767.1"/>
    </source>
</evidence>
<dbReference type="Gene3D" id="3.40.640.10">
    <property type="entry name" value="Type I PLP-dependent aspartate aminotransferase-like (Major domain)"/>
    <property type="match status" value="1"/>
</dbReference>
<keyword evidence="3" id="KW-1185">Reference proteome</keyword>
<dbReference type="Pfam" id="PF01041">
    <property type="entry name" value="DegT_DnrJ_EryC1"/>
    <property type="match status" value="1"/>
</dbReference>
<reference evidence="3" key="1">
    <citation type="journal article" date="2019" name="Int. J. Syst. Evol. Microbiol.">
        <title>The Global Catalogue of Microorganisms (GCM) 10K type strain sequencing project: providing services to taxonomists for standard genome sequencing and annotation.</title>
        <authorList>
            <consortium name="The Broad Institute Genomics Platform"/>
            <consortium name="The Broad Institute Genome Sequencing Center for Infectious Disease"/>
            <person name="Wu L."/>
            <person name="Ma J."/>
        </authorList>
    </citation>
    <scope>NUCLEOTIDE SEQUENCE [LARGE SCALE GENOMIC DNA]</scope>
    <source>
        <strain evidence="3">KACC 11904</strain>
    </source>
</reference>
<dbReference type="InterPro" id="IPR015424">
    <property type="entry name" value="PyrdxlP-dep_Trfase"/>
</dbReference>
<keyword evidence="2" id="KW-0808">Transferase</keyword>
<dbReference type="GO" id="GO:0008483">
    <property type="term" value="F:transaminase activity"/>
    <property type="evidence" value="ECO:0007669"/>
    <property type="project" value="UniProtKB-KW"/>
</dbReference>
<dbReference type="SUPFAM" id="SSF53383">
    <property type="entry name" value="PLP-dependent transferases"/>
    <property type="match status" value="1"/>
</dbReference>